<accession>A0AC60W0U3</accession>
<sequence>MTEAKLQGSGGYIVAEITDEQAKKADLGVGKLFLAPIGKLEEQNMKKHFCKNCEEEFDSPPKIHLEESNHEEVADNLVLVERGQYNCQKCNSTIGEYRVFQKQDESQEVGSARPSNSQ</sequence>
<name>A0AC60W0U3_9ARCH</name>
<dbReference type="EMBL" id="JACEMZ010000077">
    <property type="protein sequence ID" value="MBA4453121.1"/>
    <property type="molecule type" value="Genomic_DNA"/>
</dbReference>
<evidence type="ECO:0000313" key="2">
    <source>
        <dbReference type="Proteomes" id="UP000559653"/>
    </source>
</evidence>
<dbReference type="Proteomes" id="UP000559653">
    <property type="component" value="Unassembled WGS sequence"/>
</dbReference>
<proteinExistence type="predicted"/>
<protein>
    <submittedName>
        <fullName evidence="1">Uncharacterized protein</fullName>
    </submittedName>
</protein>
<gene>
    <name evidence="1" type="ORF">H2B03_08180</name>
</gene>
<evidence type="ECO:0000313" key="1">
    <source>
        <dbReference type="EMBL" id="MBA4453121.1"/>
    </source>
</evidence>
<comment type="caution">
    <text evidence="1">The sequence shown here is derived from an EMBL/GenBank/DDBJ whole genome shotgun (WGS) entry which is preliminary data.</text>
</comment>
<organism evidence="1 2">
    <name type="scientific">Candidatus Nitrosomaritimum aestuariumsis</name>
    <dbReference type="NCBI Taxonomy" id="3342354"/>
    <lineage>
        <taxon>Archaea</taxon>
        <taxon>Nitrososphaerota</taxon>
        <taxon>Nitrososphaeria</taxon>
        <taxon>Nitrosopumilales</taxon>
        <taxon>Nitrosopumilaceae</taxon>
        <taxon>Candidatus Nitrosomaritimum</taxon>
    </lineage>
</organism>
<reference evidence="1 2" key="1">
    <citation type="journal article" date="2020" name="Appl. Environ. Microbiol.">
        <title>Genomic Characteristics of a Novel Species of Ammonia-Oxidizing Archaea from the Jiulong River Estuary.</title>
        <authorList>
            <person name="Zou D."/>
            <person name="Wan R."/>
            <person name="Han L."/>
            <person name="Xu M.N."/>
            <person name="Liu Y."/>
            <person name="Liu H."/>
            <person name="Kao S.J."/>
            <person name="Li M."/>
        </authorList>
    </citation>
    <scope>NUCLEOTIDE SEQUENCE [LARGE SCALE GENOMIC DNA]</scope>
    <source>
        <strain evidence="1">W1bin1</strain>
    </source>
</reference>